<keyword evidence="8" id="KW-1185">Reference proteome</keyword>
<dbReference type="PANTHER" id="PTHR43791">
    <property type="entry name" value="PERMEASE-RELATED"/>
    <property type="match status" value="1"/>
</dbReference>
<evidence type="ECO:0000256" key="2">
    <source>
        <dbReference type="ARBA" id="ARBA00022448"/>
    </source>
</evidence>
<keyword evidence="2" id="KW-0813">Transport</keyword>
<feature type="transmembrane region" description="Helical" evidence="6">
    <location>
        <begin position="208"/>
        <end position="233"/>
    </location>
</feature>
<accession>A0A4P9ZCN3</accession>
<dbReference type="AlphaFoldDB" id="A0A4P9ZCN3"/>
<sequence length="430" mass="48431">MYDDAYEVARTHSSAVIPGLLHKTRRAIDFLDISLLNYAAVMGIKSYLRPESKEFFNLGPPAKLMAACVFCWDVLVIGQEFSKSYASLMAGRFFLGFFESCVAPGCTLLTGMWFTEVQQLRRTCWWMCQAGLTMIVGGLLSFAFQHVQTTTFQGWQISCLAMGLVTVLWSVLMLFLRPDLPNIRLIQTGTASKQFEASYLKELAQDPLTWLILLLKLLLMIHTGALLTFSLTITANIGFSPKQAALIQMPLGMSIFWLIAMGTYLSAYLRGRHRNLIFMSMLVPAIVGYIILLTSTNKIAQLLTMYLISVGTTVMSMIYSWNSASTAGYTKRVARTCLTMAFFSARGLIGPQLFRADDEPQYIRFKTALLAITCACVPLVLLLTYVSCRENKRRDGLAETVRATWLKEKGDNCEFMSLTDRENIMFRYSY</sequence>
<name>A0A4P9ZCN3_9ASCO</name>
<feature type="transmembrane region" description="Helical" evidence="6">
    <location>
        <begin position="93"/>
        <end position="114"/>
    </location>
</feature>
<dbReference type="Proteomes" id="UP000268321">
    <property type="component" value="Unassembled WGS sequence"/>
</dbReference>
<evidence type="ECO:0000313" key="7">
    <source>
        <dbReference type="EMBL" id="RKP29861.1"/>
    </source>
</evidence>
<keyword evidence="3 6" id="KW-0812">Transmembrane</keyword>
<dbReference type="EMBL" id="ML004472">
    <property type="protein sequence ID" value="RKP29861.1"/>
    <property type="molecule type" value="Genomic_DNA"/>
</dbReference>
<feature type="transmembrane region" description="Helical" evidence="6">
    <location>
        <begin position="155"/>
        <end position="176"/>
    </location>
</feature>
<reference evidence="8" key="1">
    <citation type="journal article" date="2018" name="Nat. Microbiol.">
        <title>Leveraging single-cell genomics to expand the fungal tree of life.</title>
        <authorList>
            <person name="Ahrendt S.R."/>
            <person name="Quandt C.A."/>
            <person name="Ciobanu D."/>
            <person name="Clum A."/>
            <person name="Salamov A."/>
            <person name="Andreopoulos B."/>
            <person name="Cheng J.F."/>
            <person name="Woyke T."/>
            <person name="Pelin A."/>
            <person name="Henrissat B."/>
            <person name="Reynolds N.K."/>
            <person name="Benny G.L."/>
            <person name="Smith M.E."/>
            <person name="James T.Y."/>
            <person name="Grigoriev I.V."/>
        </authorList>
    </citation>
    <scope>NUCLEOTIDE SEQUENCE [LARGE SCALE GENOMIC DNA]</scope>
    <source>
        <strain evidence="8">Baker2002</strain>
    </source>
</reference>
<dbReference type="Pfam" id="PF07690">
    <property type="entry name" value="MFS_1"/>
    <property type="match status" value="1"/>
</dbReference>
<dbReference type="InterPro" id="IPR011701">
    <property type="entry name" value="MFS"/>
</dbReference>
<dbReference type="PANTHER" id="PTHR43791:SF40">
    <property type="entry name" value="THIAMINE PATHWAY TRANSPORTER THI73"/>
    <property type="match status" value="1"/>
</dbReference>
<dbReference type="OrthoDB" id="6730379at2759"/>
<feature type="transmembrane region" description="Helical" evidence="6">
    <location>
        <begin position="276"/>
        <end position="293"/>
    </location>
</feature>
<gene>
    <name evidence="7" type="ORF">METBISCDRAFT_31344</name>
</gene>
<protein>
    <submittedName>
        <fullName evidence="7">MFS general substrate transporter</fullName>
    </submittedName>
</protein>
<keyword evidence="5 6" id="KW-0472">Membrane</keyword>
<feature type="transmembrane region" description="Helical" evidence="6">
    <location>
        <begin position="245"/>
        <end position="269"/>
    </location>
</feature>
<evidence type="ECO:0000313" key="8">
    <source>
        <dbReference type="Proteomes" id="UP000268321"/>
    </source>
</evidence>
<feature type="transmembrane region" description="Helical" evidence="6">
    <location>
        <begin position="299"/>
        <end position="321"/>
    </location>
</feature>
<dbReference type="SUPFAM" id="SSF103473">
    <property type="entry name" value="MFS general substrate transporter"/>
    <property type="match status" value="1"/>
</dbReference>
<evidence type="ECO:0000256" key="5">
    <source>
        <dbReference type="ARBA" id="ARBA00023136"/>
    </source>
</evidence>
<proteinExistence type="predicted"/>
<feature type="transmembrane region" description="Helical" evidence="6">
    <location>
        <begin position="369"/>
        <end position="388"/>
    </location>
</feature>
<evidence type="ECO:0000256" key="3">
    <source>
        <dbReference type="ARBA" id="ARBA00022692"/>
    </source>
</evidence>
<comment type="subcellular location">
    <subcellularLocation>
        <location evidence="1">Membrane</location>
        <topology evidence="1">Multi-pass membrane protein</topology>
    </subcellularLocation>
</comment>
<dbReference type="GO" id="GO:0022857">
    <property type="term" value="F:transmembrane transporter activity"/>
    <property type="evidence" value="ECO:0007669"/>
    <property type="project" value="InterPro"/>
</dbReference>
<keyword evidence="4 6" id="KW-1133">Transmembrane helix</keyword>
<organism evidence="7 8">
    <name type="scientific">Metschnikowia bicuspidata</name>
    <dbReference type="NCBI Taxonomy" id="27322"/>
    <lineage>
        <taxon>Eukaryota</taxon>
        <taxon>Fungi</taxon>
        <taxon>Dikarya</taxon>
        <taxon>Ascomycota</taxon>
        <taxon>Saccharomycotina</taxon>
        <taxon>Pichiomycetes</taxon>
        <taxon>Metschnikowiaceae</taxon>
        <taxon>Metschnikowia</taxon>
    </lineage>
</organism>
<evidence type="ECO:0000256" key="4">
    <source>
        <dbReference type="ARBA" id="ARBA00022989"/>
    </source>
</evidence>
<dbReference type="GO" id="GO:0016020">
    <property type="term" value="C:membrane"/>
    <property type="evidence" value="ECO:0007669"/>
    <property type="project" value="UniProtKB-SubCell"/>
</dbReference>
<dbReference type="InterPro" id="IPR036259">
    <property type="entry name" value="MFS_trans_sf"/>
</dbReference>
<dbReference type="Gene3D" id="1.20.1250.20">
    <property type="entry name" value="MFS general substrate transporter like domains"/>
    <property type="match status" value="1"/>
</dbReference>
<evidence type="ECO:0000256" key="1">
    <source>
        <dbReference type="ARBA" id="ARBA00004141"/>
    </source>
</evidence>
<evidence type="ECO:0000256" key="6">
    <source>
        <dbReference type="SAM" id="Phobius"/>
    </source>
</evidence>
<feature type="transmembrane region" description="Helical" evidence="6">
    <location>
        <begin position="333"/>
        <end position="349"/>
    </location>
</feature>
<feature type="transmembrane region" description="Helical" evidence="6">
    <location>
        <begin position="126"/>
        <end position="143"/>
    </location>
</feature>